<dbReference type="NCBIfam" id="TIGR04001">
    <property type="entry name" value="thiol_BshB1"/>
    <property type="match status" value="1"/>
</dbReference>
<reference evidence="1 2" key="1">
    <citation type="submission" date="2018-09" db="EMBL/GenBank/DDBJ databases">
        <authorList>
            <consortium name="Pathogen Informatics"/>
        </authorList>
    </citation>
    <scope>NUCLEOTIDE SEQUENCE [LARGE SCALE GENOMIC DNA]</scope>
    <source>
        <strain evidence="1 2">OH-22767</strain>
    </source>
</reference>
<proteinExistence type="predicted"/>
<dbReference type="SUPFAM" id="SSF102588">
    <property type="entry name" value="LmbE-like"/>
    <property type="match status" value="1"/>
</dbReference>
<dbReference type="AlphaFoldDB" id="A0A383U225"/>
<dbReference type="InterPro" id="IPR023842">
    <property type="entry name" value="Bacillithiol_biosynth_BshB1"/>
</dbReference>
<dbReference type="InterPro" id="IPR003737">
    <property type="entry name" value="GlcNAc_PI_deacetylase-related"/>
</dbReference>
<dbReference type="PANTHER" id="PTHR12993:SF30">
    <property type="entry name" value="N-ACETYL-ALPHA-D-GLUCOSAMINYL L-MALATE DEACETYLASE 1"/>
    <property type="match status" value="1"/>
</dbReference>
<sequence length="234" mass="26279">MKLDVLATGPHPDDVELGCGGTLLKLAALGKKTGIFDLTRGELGTRGTPEIRLQEAEKAAELLNAEVRENLEMRDGFFENNEENQLKIIQIIRKYRPEIVLASALEDRHIDHGKAAKLVHDACFLSGLKSIDTGQEVWRPKHIFHYMQWQNFQPDFIVDISGHLGKKIEACLAYKSQFYNPESQEPETAISAQNFLNLIRSRAEDLGRLIWKEAGEGFQTQAALGVSSPLDFLH</sequence>
<name>A0A383U225_9FLAO</name>
<protein>
    <submittedName>
        <fullName evidence="1">Uncharacterized proteins, LmbE homologs</fullName>
    </submittedName>
</protein>
<dbReference type="GO" id="GO:0016811">
    <property type="term" value="F:hydrolase activity, acting on carbon-nitrogen (but not peptide) bonds, in linear amides"/>
    <property type="evidence" value="ECO:0007669"/>
    <property type="project" value="TreeGrafter"/>
</dbReference>
<dbReference type="EMBL" id="UNSC01000004">
    <property type="protein sequence ID" value="SZD73033.1"/>
    <property type="molecule type" value="Genomic_DNA"/>
</dbReference>
<dbReference type="Gene3D" id="3.40.50.10320">
    <property type="entry name" value="LmbE-like"/>
    <property type="match status" value="1"/>
</dbReference>
<dbReference type="InterPro" id="IPR024078">
    <property type="entry name" value="LmbE-like_dom_sf"/>
</dbReference>
<gene>
    <name evidence="1" type="ORF">SAMEA104719789_01125</name>
</gene>
<dbReference type="OrthoDB" id="9778719at2"/>
<dbReference type="Pfam" id="PF02585">
    <property type="entry name" value="PIG-L"/>
    <property type="match status" value="1"/>
</dbReference>
<accession>A0A383U225</accession>
<keyword evidence="2" id="KW-1185">Reference proteome</keyword>
<evidence type="ECO:0000313" key="2">
    <source>
        <dbReference type="Proteomes" id="UP000262142"/>
    </source>
</evidence>
<dbReference type="PANTHER" id="PTHR12993">
    <property type="entry name" value="N-ACETYLGLUCOSAMINYL-PHOSPHATIDYLINOSITOL DE-N-ACETYLASE-RELATED"/>
    <property type="match status" value="1"/>
</dbReference>
<dbReference type="GO" id="GO:0071793">
    <property type="term" value="P:bacillithiol biosynthetic process"/>
    <property type="evidence" value="ECO:0007669"/>
    <property type="project" value="InterPro"/>
</dbReference>
<dbReference type="Proteomes" id="UP000262142">
    <property type="component" value="Unassembled WGS sequence"/>
</dbReference>
<dbReference type="RefSeq" id="WP_119059424.1">
    <property type="nucleotide sequence ID" value="NZ_UNSC01000004.1"/>
</dbReference>
<organism evidence="1 2">
    <name type="scientific">Candidatus Ornithobacterium hominis</name>
    <dbReference type="NCBI Taxonomy" id="2497989"/>
    <lineage>
        <taxon>Bacteria</taxon>
        <taxon>Pseudomonadati</taxon>
        <taxon>Bacteroidota</taxon>
        <taxon>Flavobacteriia</taxon>
        <taxon>Flavobacteriales</taxon>
        <taxon>Weeksellaceae</taxon>
        <taxon>Ornithobacterium</taxon>
    </lineage>
</organism>
<dbReference type="GO" id="GO:0019213">
    <property type="term" value="F:deacetylase activity"/>
    <property type="evidence" value="ECO:0007669"/>
    <property type="project" value="InterPro"/>
</dbReference>
<evidence type="ECO:0000313" key="1">
    <source>
        <dbReference type="EMBL" id="SZD73033.1"/>
    </source>
</evidence>